<feature type="region of interest" description="Disordered" evidence="1">
    <location>
        <begin position="462"/>
        <end position="486"/>
    </location>
</feature>
<feature type="region of interest" description="Disordered" evidence="1">
    <location>
        <begin position="94"/>
        <end position="158"/>
    </location>
</feature>
<feature type="compositionally biased region" description="Polar residues" evidence="1">
    <location>
        <begin position="464"/>
        <end position="482"/>
    </location>
</feature>
<dbReference type="InterPro" id="IPR034998">
    <property type="entry name" value="ANKLE1"/>
</dbReference>
<organism evidence="2 3">
    <name type="scientific">Ditylenchus destructor</name>
    <dbReference type="NCBI Taxonomy" id="166010"/>
    <lineage>
        <taxon>Eukaryota</taxon>
        <taxon>Metazoa</taxon>
        <taxon>Ecdysozoa</taxon>
        <taxon>Nematoda</taxon>
        <taxon>Chromadorea</taxon>
        <taxon>Rhabditida</taxon>
        <taxon>Tylenchina</taxon>
        <taxon>Tylenchomorpha</taxon>
        <taxon>Sphaerularioidea</taxon>
        <taxon>Anguinidae</taxon>
        <taxon>Anguininae</taxon>
        <taxon>Ditylenchus</taxon>
    </lineage>
</organism>
<feature type="compositionally biased region" description="Acidic residues" evidence="1">
    <location>
        <begin position="403"/>
        <end position="437"/>
    </location>
</feature>
<feature type="region of interest" description="Disordered" evidence="1">
    <location>
        <begin position="1"/>
        <end position="33"/>
    </location>
</feature>
<dbReference type="SUPFAM" id="SSF54160">
    <property type="entry name" value="Chromo domain-like"/>
    <property type="match status" value="1"/>
</dbReference>
<feature type="region of interest" description="Disordered" evidence="1">
    <location>
        <begin position="859"/>
        <end position="899"/>
    </location>
</feature>
<dbReference type="CDD" id="cd00024">
    <property type="entry name" value="CD_CSD"/>
    <property type="match status" value="1"/>
</dbReference>
<evidence type="ECO:0000256" key="1">
    <source>
        <dbReference type="SAM" id="MobiDB-lite"/>
    </source>
</evidence>
<dbReference type="PANTHER" id="PTHR46427">
    <property type="entry name" value="ANKYRIN REPEAT AND LEM DOMAIN-CONTAINING PROTEIN 1"/>
    <property type="match status" value="1"/>
</dbReference>
<feature type="compositionally biased region" description="Basic and acidic residues" evidence="1">
    <location>
        <begin position="19"/>
        <end position="33"/>
    </location>
</feature>
<dbReference type="PANTHER" id="PTHR46427:SF1">
    <property type="entry name" value="ANKYRIN REPEAT AND LEM DOMAIN-CONTAINING PROTEIN 1"/>
    <property type="match status" value="1"/>
</dbReference>
<dbReference type="EMBL" id="JAKKPZ010000016">
    <property type="protein sequence ID" value="KAI1713080.1"/>
    <property type="molecule type" value="Genomic_DNA"/>
</dbReference>
<dbReference type="Gene3D" id="2.40.50.40">
    <property type="match status" value="1"/>
</dbReference>
<proteinExistence type="predicted"/>
<feature type="compositionally biased region" description="Acidic residues" evidence="1">
    <location>
        <begin position="134"/>
        <end position="146"/>
    </location>
</feature>
<feature type="region of interest" description="Disordered" evidence="1">
    <location>
        <begin position="192"/>
        <end position="228"/>
    </location>
</feature>
<keyword evidence="3" id="KW-1185">Reference proteome</keyword>
<feature type="compositionally biased region" description="Polar residues" evidence="1">
    <location>
        <begin position="203"/>
        <end position="213"/>
    </location>
</feature>
<dbReference type="GO" id="GO:0000712">
    <property type="term" value="P:resolution of meiotic recombination intermediates"/>
    <property type="evidence" value="ECO:0007669"/>
    <property type="project" value="TreeGrafter"/>
</dbReference>
<dbReference type="GO" id="GO:0005737">
    <property type="term" value="C:cytoplasm"/>
    <property type="evidence" value="ECO:0007669"/>
    <property type="project" value="TreeGrafter"/>
</dbReference>
<dbReference type="GO" id="GO:0004520">
    <property type="term" value="F:DNA endonuclease activity"/>
    <property type="evidence" value="ECO:0007669"/>
    <property type="project" value="TreeGrafter"/>
</dbReference>
<dbReference type="Proteomes" id="UP001201812">
    <property type="component" value="Unassembled WGS sequence"/>
</dbReference>
<protein>
    <submittedName>
        <fullName evidence="2">Ankyrin repeat and LEM domain-containing protein 1</fullName>
    </submittedName>
</protein>
<gene>
    <name evidence="2" type="ORF">DdX_09152</name>
</gene>
<feature type="compositionally biased region" description="Basic and acidic residues" evidence="1">
    <location>
        <begin position="115"/>
        <end position="128"/>
    </location>
</feature>
<accession>A0AAD4N4X1</accession>
<sequence length="899" mass="103134">MADSGAPADSPPSLVEADPNERASRVKRELHPAVDDEEFDPDLLITFSRLHQRPERIARWEQTLRTHQNSNSAIPNMVSDAIATGFSTPPLVRLSTEERHSLYTTPTKQTTAGPERSKATSDGDKSRETNVTVFEEEDMDDDDEVGEVPSAPQTPGNLRDLEVFDIESDDEITWIDFHPAPTHTRITQNVGNTVKPEEPNENVEANRTNQTQEINEREPSVPLTPGIERMNFESDTEPDGLMIDEQDEPTFEPCGNNAQSQQHCGVSQTTEGEIMENEIIQLSPSPEPPNNETEQQIVGGESEILDDEVVLVQDSQPMSVPNPDQLAIVEADSTANAPRRRRRLNSTAQERVIHNLNMGRSRSPSPVCTCLGRITRRGPNSYHRAKSCPCRNRRKKKAMKQEDDSEPQEVIELSSDDSDDPKDIEDLEMSPDLDDPDVPCCSSSLRAKPLKDLSKKPRTLSPIVVTNNGTNQAESNSLPSTSRRAKRKRVRCVTQQRFKKRRNLFSRTSEVRKYQVEEIVGRRIFYGHEYLLVHWAGAKWSDPKHDEYICRSSLVRDAAELVQEYEQAHPRPTHTDEDDARIWSSFSEEDRQKIIANGIRLDLVPFVQPLPEVVTMEVPRRLEGVPKVQKEKKKRVYRSKVLPISGRSISKKIDLPIRRAPEYDLTERANEIYEAVLKLLEKPSRGTDRYCYFLLDETLIQEYLSAERIESLLLETFKKAIFYIGKGEYKRMLQHLEDADRFLMTSEHRRETKVKRVLDIWNNNGKVRPFAFFYNTNSKVAYMYECAMIENIGRKNLTNIQSGHAIKFDELEMNVNATEIAAFGNILVREALEFFRLTYRRFKGWTREMVRECEKRREKREKEMRLRESQRNCQSDVGSANDTESSTEQNLSTEIVEME</sequence>
<dbReference type="AlphaFoldDB" id="A0AAD4N4X1"/>
<dbReference type="InterPro" id="IPR016197">
    <property type="entry name" value="Chromo-like_dom_sf"/>
</dbReference>
<feature type="compositionally biased region" description="Basic residues" evidence="1">
    <location>
        <begin position="383"/>
        <end position="398"/>
    </location>
</feature>
<name>A0AAD4N4X1_9BILA</name>
<dbReference type="GO" id="GO:0000724">
    <property type="term" value="P:double-strand break repair via homologous recombination"/>
    <property type="evidence" value="ECO:0007669"/>
    <property type="project" value="TreeGrafter"/>
</dbReference>
<dbReference type="Pfam" id="PF22945">
    <property type="entry name" value="LEM-3_GIY-YIG"/>
    <property type="match status" value="1"/>
</dbReference>
<feature type="compositionally biased region" description="Polar residues" evidence="1">
    <location>
        <begin position="871"/>
        <end position="893"/>
    </location>
</feature>
<comment type="caution">
    <text evidence="2">The sequence shown here is derived from an EMBL/GenBank/DDBJ whole genome shotgun (WGS) entry which is preliminary data.</text>
</comment>
<evidence type="ECO:0000313" key="2">
    <source>
        <dbReference type="EMBL" id="KAI1713080.1"/>
    </source>
</evidence>
<dbReference type="GO" id="GO:0005654">
    <property type="term" value="C:nucleoplasm"/>
    <property type="evidence" value="ECO:0007669"/>
    <property type="project" value="TreeGrafter"/>
</dbReference>
<feature type="region of interest" description="Disordered" evidence="1">
    <location>
        <begin position="374"/>
        <end position="438"/>
    </location>
</feature>
<evidence type="ECO:0000313" key="3">
    <source>
        <dbReference type="Proteomes" id="UP001201812"/>
    </source>
</evidence>
<feature type="compositionally biased region" description="Basic and acidic residues" evidence="1">
    <location>
        <begin position="859"/>
        <end position="870"/>
    </location>
</feature>
<reference evidence="2" key="1">
    <citation type="submission" date="2022-01" db="EMBL/GenBank/DDBJ databases">
        <title>Genome Sequence Resource for Two Populations of Ditylenchus destructor, the Migratory Endoparasitic Phytonematode.</title>
        <authorList>
            <person name="Zhang H."/>
            <person name="Lin R."/>
            <person name="Xie B."/>
        </authorList>
    </citation>
    <scope>NUCLEOTIDE SEQUENCE</scope>
    <source>
        <strain evidence="2">BazhouSP</strain>
    </source>
</reference>
<feature type="compositionally biased region" description="Polar residues" evidence="1">
    <location>
        <begin position="102"/>
        <end position="112"/>
    </location>
</feature>